<reference evidence="3 4" key="1">
    <citation type="submission" date="2021-01" db="EMBL/GenBank/DDBJ databases">
        <title>Whole genome shotgun sequence of Catellatospora coxensis NBRC 107359.</title>
        <authorList>
            <person name="Komaki H."/>
            <person name="Tamura T."/>
        </authorList>
    </citation>
    <scope>NUCLEOTIDE SEQUENCE [LARGE SCALE GENOMIC DNA]</scope>
    <source>
        <strain evidence="3 4">NBRC 107359</strain>
    </source>
</reference>
<feature type="region of interest" description="Disordered" evidence="1">
    <location>
        <begin position="71"/>
        <end position="101"/>
    </location>
</feature>
<evidence type="ECO:0000313" key="3">
    <source>
        <dbReference type="EMBL" id="GIG03950.1"/>
    </source>
</evidence>
<dbReference type="Proteomes" id="UP000630887">
    <property type="component" value="Unassembled WGS sequence"/>
</dbReference>
<gene>
    <name evidence="3" type="ORF">Cco03nite_06500</name>
</gene>
<name>A0A8J3KMT9_9ACTN</name>
<evidence type="ECO:0000313" key="4">
    <source>
        <dbReference type="Proteomes" id="UP000630887"/>
    </source>
</evidence>
<feature type="transmembrane region" description="Helical" evidence="2">
    <location>
        <begin position="45"/>
        <end position="65"/>
    </location>
</feature>
<evidence type="ECO:0000256" key="2">
    <source>
        <dbReference type="SAM" id="Phobius"/>
    </source>
</evidence>
<comment type="caution">
    <text evidence="3">The sequence shown here is derived from an EMBL/GenBank/DDBJ whole genome shotgun (WGS) entry which is preliminary data.</text>
</comment>
<keyword evidence="2" id="KW-1133">Transmembrane helix</keyword>
<feature type="compositionally biased region" description="Low complexity" evidence="1">
    <location>
        <begin position="71"/>
        <end position="88"/>
    </location>
</feature>
<keyword evidence="2" id="KW-0472">Membrane</keyword>
<evidence type="ECO:0000256" key="1">
    <source>
        <dbReference type="SAM" id="MobiDB-lite"/>
    </source>
</evidence>
<organism evidence="3 4">
    <name type="scientific">Catellatospora coxensis</name>
    <dbReference type="NCBI Taxonomy" id="310354"/>
    <lineage>
        <taxon>Bacteria</taxon>
        <taxon>Bacillati</taxon>
        <taxon>Actinomycetota</taxon>
        <taxon>Actinomycetes</taxon>
        <taxon>Micromonosporales</taxon>
        <taxon>Micromonosporaceae</taxon>
        <taxon>Catellatospora</taxon>
    </lineage>
</organism>
<protein>
    <submittedName>
        <fullName evidence="3">Uncharacterized protein</fullName>
    </submittedName>
</protein>
<dbReference type="AlphaFoldDB" id="A0A8J3KMT9"/>
<feature type="region of interest" description="Disordered" evidence="1">
    <location>
        <begin position="20"/>
        <end position="44"/>
    </location>
</feature>
<dbReference type="RefSeq" id="WP_203688409.1">
    <property type="nucleotide sequence ID" value="NZ_BONI01000004.1"/>
</dbReference>
<proteinExistence type="predicted"/>
<accession>A0A8J3KMT9</accession>
<sequence>MAERGEDETGLDRHLAVLGDHGARIGWLGPPEQLRRRGERRRRNGRLAAAASGLAVVAVLAGVYATQTVPSTEPEPLASASASASASPSPSPSPSPSVVVPKVDPSALPGVPTRDQAVWLQATTTGGYPLLTALPDGTLSAAAEDAATDGALFALAPVSPGAKQYQLKTGKVGSGGEPGCAVRDGDRLAITACDAASEQQRVVLNGRAAPYEVVLGGRALKLTGTGVTAVAPGQGTPLTFIVRGRAEDPFG</sequence>
<keyword evidence="4" id="KW-1185">Reference proteome</keyword>
<keyword evidence="2" id="KW-0812">Transmembrane</keyword>
<dbReference type="EMBL" id="BONI01000004">
    <property type="protein sequence ID" value="GIG03950.1"/>
    <property type="molecule type" value="Genomic_DNA"/>
</dbReference>